<organism evidence="1 3">
    <name type="scientific">Exidia glandulosa HHB12029</name>
    <dbReference type="NCBI Taxonomy" id="1314781"/>
    <lineage>
        <taxon>Eukaryota</taxon>
        <taxon>Fungi</taxon>
        <taxon>Dikarya</taxon>
        <taxon>Basidiomycota</taxon>
        <taxon>Agaricomycotina</taxon>
        <taxon>Agaricomycetes</taxon>
        <taxon>Auriculariales</taxon>
        <taxon>Exidiaceae</taxon>
        <taxon>Exidia</taxon>
    </lineage>
</organism>
<evidence type="ECO:0000313" key="2">
    <source>
        <dbReference type="EMBL" id="KZV95397.1"/>
    </source>
</evidence>
<keyword evidence="3" id="KW-1185">Reference proteome</keyword>
<gene>
    <name evidence="2" type="ORF">EXIGLDRAFT_766210</name>
    <name evidence="1" type="ORF">EXIGLDRAFT_783018</name>
</gene>
<proteinExistence type="predicted"/>
<evidence type="ECO:0000313" key="3">
    <source>
        <dbReference type="Proteomes" id="UP000077266"/>
    </source>
</evidence>
<sequence>MAECALCPHRNDDLFAALSSVSNSLTLPDMFTKRGLKLVTRNLDDIGERLLRLGRDAERGPVQRAALCVTVARMCRNEKVLRRLVIEYDLLAAVVNALKVECVLSRTTGLLLAVALVQAAARDPAMASKVGRRLIPAVVAAVKGRTTEDATTELCGMFLVNYLLAMLCVTDEDHCRDLVQGLLSYGALIVHSPPGLTSGIVLLWTMTAIEGPLSSDQSARPLCDLLIGVLHVGCPRDRLQAMRGLYNRRRKGRQGLNFVDTRDGPVFDFDAFARNSMRIDITSSESNMPSAQRFLFTCASVMKAMEAFRSSHDFGEVGVLLAVALLHDPLCFAVDKNFHSRYYFPDRNPRACGLPIDKWEAFLARCAEDVLYYR</sequence>
<evidence type="ECO:0000313" key="1">
    <source>
        <dbReference type="EMBL" id="KZV78953.1"/>
    </source>
</evidence>
<dbReference type="EMBL" id="KV425957">
    <property type="protein sequence ID" value="KZV95397.1"/>
    <property type="molecule type" value="Genomic_DNA"/>
</dbReference>
<accession>A0A166NAW9</accession>
<dbReference type="Proteomes" id="UP000077266">
    <property type="component" value="Unassembled WGS sequence"/>
</dbReference>
<dbReference type="EMBL" id="KV426715">
    <property type="protein sequence ID" value="KZV78953.1"/>
    <property type="molecule type" value="Genomic_DNA"/>
</dbReference>
<reference evidence="1 3" key="1">
    <citation type="journal article" date="2016" name="Mol. Biol. Evol.">
        <title>Comparative Genomics of Early-Diverging Mushroom-Forming Fungi Provides Insights into the Origins of Lignocellulose Decay Capabilities.</title>
        <authorList>
            <person name="Nagy L.G."/>
            <person name="Riley R."/>
            <person name="Tritt A."/>
            <person name="Adam C."/>
            <person name="Daum C."/>
            <person name="Floudas D."/>
            <person name="Sun H."/>
            <person name="Yadav J.S."/>
            <person name="Pangilinan J."/>
            <person name="Larsson K.H."/>
            <person name="Matsuura K."/>
            <person name="Barry K."/>
            <person name="Labutti K."/>
            <person name="Kuo R."/>
            <person name="Ohm R.A."/>
            <person name="Bhattacharya S.S."/>
            <person name="Shirouzu T."/>
            <person name="Yoshinaga Y."/>
            <person name="Martin F.M."/>
            <person name="Grigoriev I.V."/>
            <person name="Hibbett D.S."/>
        </authorList>
    </citation>
    <scope>NUCLEOTIDE SEQUENCE [LARGE SCALE GENOMIC DNA]</scope>
    <source>
        <strain evidence="1 3">HHB12029</strain>
    </source>
</reference>
<name>A0A166NAW9_EXIGL</name>
<dbReference type="AlphaFoldDB" id="A0A166NAW9"/>
<protein>
    <submittedName>
        <fullName evidence="1">Uncharacterized protein</fullName>
    </submittedName>
</protein>